<accession>A0ABQ2JVH9</accession>
<proteinExistence type="predicted"/>
<dbReference type="PRINTS" id="PR00154">
    <property type="entry name" value="AMPBINDING"/>
</dbReference>
<dbReference type="PROSITE" id="PS00455">
    <property type="entry name" value="AMP_BINDING"/>
    <property type="match status" value="1"/>
</dbReference>
<name>A0ABQ2JVH9_9ACTN</name>
<dbReference type="RefSeq" id="WP_189101911.1">
    <property type="nucleotide sequence ID" value="NZ_BMND01000027.1"/>
</dbReference>
<evidence type="ECO:0000259" key="6">
    <source>
        <dbReference type="Pfam" id="PF13193"/>
    </source>
</evidence>
<dbReference type="NCBIfam" id="TIGR01733">
    <property type="entry name" value="AA-adenyl-dom"/>
    <property type="match status" value="1"/>
</dbReference>
<comment type="caution">
    <text evidence="7">The sequence shown here is derived from an EMBL/GenBank/DDBJ whole genome shotgun (WGS) entry which is preliminary data.</text>
</comment>
<organism evidence="7 8">
    <name type="scientific">Streptomyces kronopolitis</name>
    <dbReference type="NCBI Taxonomy" id="1612435"/>
    <lineage>
        <taxon>Bacteria</taxon>
        <taxon>Bacillati</taxon>
        <taxon>Actinomycetota</taxon>
        <taxon>Actinomycetes</taxon>
        <taxon>Kitasatosporales</taxon>
        <taxon>Streptomycetaceae</taxon>
        <taxon>Streptomyces</taxon>
    </lineage>
</organism>
<dbReference type="InterPro" id="IPR009081">
    <property type="entry name" value="PP-bd_ACP"/>
</dbReference>
<evidence type="ECO:0000256" key="2">
    <source>
        <dbReference type="ARBA" id="ARBA00022553"/>
    </source>
</evidence>
<dbReference type="InterPro" id="IPR045851">
    <property type="entry name" value="AMP-bd_C_sf"/>
</dbReference>
<dbReference type="Pfam" id="PF13193">
    <property type="entry name" value="AMP-binding_C"/>
    <property type="match status" value="1"/>
</dbReference>
<dbReference type="InterPro" id="IPR020845">
    <property type="entry name" value="AMP-binding_CS"/>
</dbReference>
<evidence type="ECO:0000256" key="1">
    <source>
        <dbReference type="ARBA" id="ARBA00022450"/>
    </source>
</evidence>
<feature type="domain" description="AMP-dependent synthetase/ligase" evidence="4">
    <location>
        <begin position="416"/>
        <end position="766"/>
    </location>
</feature>
<dbReference type="InterPro" id="IPR010071">
    <property type="entry name" value="AA_adenyl_dom"/>
</dbReference>
<dbReference type="PANTHER" id="PTHR45527:SF1">
    <property type="entry name" value="FATTY ACID SYNTHASE"/>
    <property type="match status" value="1"/>
</dbReference>
<dbReference type="Proteomes" id="UP000600080">
    <property type="component" value="Unassembled WGS sequence"/>
</dbReference>
<dbReference type="CDD" id="cd05930">
    <property type="entry name" value="A_NRPS"/>
    <property type="match status" value="1"/>
</dbReference>
<evidence type="ECO:0000313" key="7">
    <source>
        <dbReference type="EMBL" id="GGN56771.1"/>
    </source>
</evidence>
<evidence type="ECO:0000256" key="3">
    <source>
        <dbReference type="SAM" id="MobiDB-lite"/>
    </source>
</evidence>
<feature type="region of interest" description="Disordered" evidence="3">
    <location>
        <begin position="1004"/>
        <end position="1040"/>
    </location>
</feature>
<dbReference type="Pfam" id="PF00501">
    <property type="entry name" value="AMP-binding"/>
    <property type="match status" value="1"/>
</dbReference>
<dbReference type="Gene3D" id="3.30.300.30">
    <property type="match status" value="1"/>
</dbReference>
<dbReference type="PANTHER" id="PTHR45527">
    <property type="entry name" value="NONRIBOSOMAL PEPTIDE SYNTHETASE"/>
    <property type="match status" value="1"/>
</dbReference>
<dbReference type="EMBL" id="BMND01000027">
    <property type="protein sequence ID" value="GGN56771.1"/>
    <property type="molecule type" value="Genomic_DNA"/>
</dbReference>
<keyword evidence="8" id="KW-1185">Reference proteome</keyword>
<evidence type="ECO:0008006" key="9">
    <source>
        <dbReference type="Google" id="ProtNLM"/>
    </source>
</evidence>
<keyword evidence="2" id="KW-0597">Phosphoprotein</keyword>
<dbReference type="Gene3D" id="1.10.1200.10">
    <property type="entry name" value="ACP-like"/>
    <property type="match status" value="1"/>
</dbReference>
<protein>
    <recommendedName>
        <fullName evidence="9">Amino acid adenylation domain-containing protein</fullName>
    </recommendedName>
</protein>
<dbReference type="InterPro" id="IPR036736">
    <property type="entry name" value="ACP-like_sf"/>
</dbReference>
<evidence type="ECO:0000259" key="5">
    <source>
        <dbReference type="Pfam" id="PF00550"/>
    </source>
</evidence>
<dbReference type="InterPro" id="IPR006162">
    <property type="entry name" value="Ppantetheine_attach_site"/>
</dbReference>
<dbReference type="GeneID" id="301550846"/>
<dbReference type="Pfam" id="PF00550">
    <property type="entry name" value="PP-binding"/>
    <property type="match status" value="1"/>
</dbReference>
<keyword evidence="1" id="KW-0596">Phosphopantetheine</keyword>
<sequence>MRHPSERRPYTRPLSAEEWLYVGMGGRNTIQHVIEGDGTLDAEALGAAVAVASEACPGTRLRRHGREWVDSGTAPLVHVLPGPFDGRLLDSPALRKPLSPSGPTCEVLFVPGEPATVIFRACHAVTDARGLLPWAVDVFRVLRGEQPLGAPDRLNSDEFLQQLDLPDGLPPIPQGVGKLAWPSPLGQLPRRRGGLLWRRRTVDGSHPAITAKVTSALAAAYGPGGRGQFFVPVDLRRHDATVRSTAWLSQALVLDVGPGDGWEETHHRMLTALSAKEELALRTEPRLLQAPLPVLRLMSAAVDRAAVRKGRFSALGFVTHLGAFGLQDFSTAGFRARTLYTLGGTGPGSPPSIEMMESEGRTEITLAWQDGPGVAERAEALLDRVAEALSPRAHRHWTGNDTARALPTDGSVVRLFREQVRRTPDRVALSGPEGPVTYAELSRRADAVAAELVRRGAGRGSVVALLADRSVAGVAGLWGVLRAGACYLPVDAQHPDVRLASLLTDAGAAFCLVERPYEQRECLPEGCVPLVLDELMAAADGTSGDGGFTDAEVAPDDLAYIIYTSGSTGRPKGVQIEHRNLQHYVHWATREFGVDAETRLPLLTSPSFDVSGTSVFLPLLAGGEVILLRDEPHHLSLRRLLEHSGANTLNLTPSHLDLIGQLDMHPAGFRTIIVIGEQLRVEVAARAQEMFGADCRIVNEYGPTEATIGCTAYTFRPAEDRGRAVVPIGMPADNTQVFLLDAQRRFVAPGEVGEMYLGGVQLARGYRGRPDLDRERFPVLADGTRVYRTGDLARILPSGGLEFIGRIDNQVKVRGHRVEPAEVAQCLEGHPAADRVVVVARSRPGRPGKSLFAYVLSRAEVTPKELTAYAAERLPRFMVPAAVVLVTELPYTVSGKVDEKALPDPFAEEHGAGAPVRGGAAAPVDPVEEAVARVWARTLGVERSRLDGQADFHRMGGDSLSLLAMVAGVCREVLESGREEVFMAQLATIISDPTLDRVVALSRAAAAGDRGPGPEGPPAPAVPDAAEPTASEAGGVSTSP</sequence>
<feature type="domain" description="AMP-binding enzyme C-terminal" evidence="6">
    <location>
        <begin position="822"/>
        <end position="896"/>
    </location>
</feature>
<dbReference type="InterPro" id="IPR000873">
    <property type="entry name" value="AMP-dep_synth/lig_dom"/>
</dbReference>
<evidence type="ECO:0000259" key="4">
    <source>
        <dbReference type="Pfam" id="PF00501"/>
    </source>
</evidence>
<dbReference type="Gene3D" id="2.30.38.10">
    <property type="entry name" value="Luciferase, Domain 3"/>
    <property type="match status" value="1"/>
</dbReference>
<dbReference type="InterPro" id="IPR025110">
    <property type="entry name" value="AMP-bd_C"/>
</dbReference>
<feature type="domain" description="Carrier" evidence="5">
    <location>
        <begin position="930"/>
        <end position="971"/>
    </location>
</feature>
<reference evidence="8" key="1">
    <citation type="journal article" date="2019" name="Int. J. Syst. Evol. Microbiol.">
        <title>The Global Catalogue of Microorganisms (GCM) 10K type strain sequencing project: providing services to taxonomists for standard genome sequencing and annotation.</title>
        <authorList>
            <consortium name="The Broad Institute Genomics Platform"/>
            <consortium name="The Broad Institute Genome Sequencing Center for Infectious Disease"/>
            <person name="Wu L."/>
            <person name="Ma J."/>
        </authorList>
    </citation>
    <scope>NUCLEOTIDE SEQUENCE [LARGE SCALE GENOMIC DNA]</scope>
    <source>
        <strain evidence="8">CGMCC 4.7323</strain>
    </source>
</reference>
<dbReference type="PROSITE" id="PS00012">
    <property type="entry name" value="PHOSPHOPANTETHEINE"/>
    <property type="match status" value="1"/>
</dbReference>
<dbReference type="SUPFAM" id="SSF56801">
    <property type="entry name" value="Acetyl-CoA synthetase-like"/>
    <property type="match status" value="1"/>
</dbReference>
<dbReference type="InterPro" id="IPR020459">
    <property type="entry name" value="AMP-binding"/>
</dbReference>
<evidence type="ECO:0000313" key="8">
    <source>
        <dbReference type="Proteomes" id="UP000600080"/>
    </source>
</evidence>
<gene>
    <name evidence="7" type="ORF">GCM10012285_51620</name>
</gene>
<dbReference type="Gene3D" id="3.40.50.980">
    <property type="match status" value="2"/>
</dbReference>